<comment type="similarity">
    <text evidence="2">Belongs to the RbfA family.</text>
</comment>
<gene>
    <name evidence="2 3" type="primary">rbfA</name>
    <name evidence="3" type="ORF">DZC52_05130</name>
</gene>
<dbReference type="NCBIfam" id="TIGR00082">
    <property type="entry name" value="rbfA"/>
    <property type="match status" value="1"/>
</dbReference>
<dbReference type="InterPro" id="IPR015946">
    <property type="entry name" value="KH_dom-like_a/b"/>
</dbReference>
<comment type="caution">
    <text evidence="3">The sequence shown here is derived from an EMBL/GenBank/DDBJ whole genome shotgun (WGS) entry which is preliminary data.</text>
</comment>
<dbReference type="InterPro" id="IPR023799">
    <property type="entry name" value="RbfA_dom_sf"/>
</dbReference>
<accession>A0A3E1KA68</accession>
<dbReference type="SUPFAM" id="SSF89919">
    <property type="entry name" value="Ribosome-binding factor A, RbfA"/>
    <property type="match status" value="1"/>
</dbReference>
<reference evidence="3 4" key="1">
    <citation type="submission" date="2018-08" db="EMBL/GenBank/DDBJ databases">
        <title>Wenzhouxiangella salilacus sp. nov., a novel bacterium isolated from a saline lake in Xinjiang Province, China.</title>
        <authorList>
            <person name="Han S."/>
        </authorList>
    </citation>
    <scope>NUCLEOTIDE SEQUENCE [LARGE SCALE GENOMIC DNA]</scope>
    <source>
        <strain evidence="3 4">XDB06</strain>
    </source>
</reference>
<comment type="subunit">
    <text evidence="2">Monomer. Binds 30S ribosomal subunits, but not 50S ribosomal subunits or 70S ribosomes.</text>
</comment>
<keyword evidence="2" id="KW-0963">Cytoplasm</keyword>
<name>A0A3E1KA68_9GAMM</name>
<protein>
    <recommendedName>
        <fullName evidence="2">Ribosome-binding factor A</fullName>
    </recommendedName>
</protein>
<keyword evidence="1 2" id="KW-0690">Ribosome biogenesis</keyword>
<evidence type="ECO:0000256" key="2">
    <source>
        <dbReference type="HAMAP-Rule" id="MF_00003"/>
    </source>
</evidence>
<dbReference type="GO" id="GO:0005829">
    <property type="term" value="C:cytosol"/>
    <property type="evidence" value="ECO:0007669"/>
    <property type="project" value="TreeGrafter"/>
</dbReference>
<evidence type="ECO:0000313" key="3">
    <source>
        <dbReference type="EMBL" id="RFF31205.1"/>
    </source>
</evidence>
<dbReference type="Gene3D" id="3.30.300.20">
    <property type="match status" value="1"/>
</dbReference>
<keyword evidence="4" id="KW-1185">Reference proteome</keyword>
<dbReference type="AlphaFoldDB" id="A0A3E1KA68"/>
<organism evidence="3 4">
    <name type="scientific">Wenzhouxiangella sediminis</name>
    <dbReference type="NCBI Taxonomy" id="1792836"/>
    <lineage>
        <taxon>Bacteria</taxon>
        <taxon>Pseudomonadati</taxon>
        <taxon>Pseudomonadota</taxon>
        <taxon>Gammaproteobacteria</taxon>
        <taxon>Chromatiales</taxon>
        <taxon>Wenzhouxiangellaceae</taxon>
        <taxon>Wenzhouxiangella</taxon>
    </lineage>
</organism>
<dbReference type="GO" id="GO:0043024">
    <property type="term" value="F:ribosomal small subunit binding"/>
    <property type="evidence" value="ECO:0007669"/>
    <property type="project" value="TreeGrafter"/>
</dbReference>
<dbReference type="GO" id="GO:0030490">
    <property type="term" value="P:maturation of SSU-rRNA"/>
    <property type="evidence" value="ECO:0007669"/>
    <property type="project" value="UniProtKB-UniRule"/>
</dbReference>
<sequence length="115" mass="13039">MSTPRSERVAGLLRRELADIVHSEFEYEIPRGLITVTDVEVARDLSHAKVFVAVLEIEQAPEIIEFLNEHAGQVRHELGKRIRLRVTPTIKFLHDTSSETGDRIEQLLASARKKG</sequence>
<dbReference type="InterPro" id="IPR000238">
    <property type="entry name" value="RbfA"/>
</dbReference>
<dbReference type="HAMAP" id="MF_00003">
    <property type="entry name" value="RbfA"/>
    <property type="match status" value="1"/>
</dbReference>
<comment type="function">
    <text evidence="2">One of several proteins that assist in the late maturation steps of the functional core of the 30S ribosomal subunit. Associates with free 30S ribosomal subunits (but not with 30S subunits that are part of 70S ribosomes or polysomes). Required for efficient processing of 16S rRNA. May interact with the 5'-terminal helix region of 16S rRNA.</text>
</comment>
<dbReference type="PROSITE" id="PS01319">
    <property type="entry name" value="RBFA"/>
    <property type="match status" value="1"/>
</dbReference>
<dbReference type="OrthoDB" id="307788at2"/>
<comment type="subcellular location">
    <subcellularLocation>
        <location evidence="2">Cytoplasm</location>
    </subcellularLocation>
</comment>
<dbReference type="Pfam" id="PF02033">
    <property type="entry name" value="RBFA"/>
    <property type="match status" value="1"/>
</dbReference>
<dbReference type="RefSeq" id="WP_116650053.1">
    <property type="nucleotide sequence ID" value="NZ_QUZK01000022.1"/>
</dbReference>
<dbReference type="Proteomes" id="UP000260351">
    <property type="component" value="Unassembled WGS sequence"/>
</dbReference>
<dbReference type="InterPro" id="IPR020053">
    <property type="entry name" value="Ribosome-bd_factorA_CS"/>
</dbReference>
<evidence type="ECO:0000313" key="4">
    <source>
        <dbReference type="Proteomes" id="UP000260351"/>
    </source>
</evidence>
<dbReference type="PANTHER" id="PTHR33515:SF1">
    <property type="entry name" value="RIBOSOME-BINDING FACTOR A, CHLOROPLASTIC-RELATED"/>
    <property type="match status" value="1"/>
</dbReference>
<dbReference type="EMBL" id="QUZK01000022">
    <property type="protein sequence ID" value="RFF31205.1"/>
    <property type="molecule type" value="Genomic_DNA"/>
</dbReference>
<dbReference type="PANTHER" id="PTHR33515">
    <property type="entry name" value="RIBOSOME-BINDING FACTOR A, CHLOROPLASTIC-RELATED"/>
    <property type="match status" value="1"/>
</dbReference>
<proteinExistence type="inferred from homology"/>
<evidence type="ECO:0000256" key="1">
    <source>
        <dbReference type="ARBA" id="ARBA00022517"/>
    </source>
</evidence>